<name>A0A239GPA6_9BURK</name>
<keyword evidence="3" id="KW-1185">Reference proteome</keyword>
<feature type="transmembrane region" description="Helical" evidence="1">
    <location>
        <begin position="14"/>
        <end position="35"/>
    </location>
</feature>
<organism evidence="2 3">
    <name type="scientific">Noviherbaspirillum humi</name>
    <dbReference type="NCBI Taxonomy" id="1688639"/>
    <lineage>
        <taxon>Bacteria</taxon>
        <taxon>Pseudomonadati</taxon>
        <taxon>Pseudomonadota</taxon>
        <taxon>Betaproteobacteria</taxon>
        <taxon>Burkholderiales</taxon>
        <taxon>Oxalobacteraceae</taxon>
        <taxon>Noviherbaspirillum</taxon>
    </lineage>
</organism>
<dbReference type="Proteomes" id="UP000198284">
    <property type="component" value="Unassembled WGS sequence"/>
</dbReference>
<evidence type="ECO:0000256" key="1">
    <source>
        <dbReference type="SAM" id="Phobius"/>
    </source>
</evidence>
<proteinExistence type="predicted"/>
<keyword evidence="1" id="KW-0472">Membrane</keyword>
<sequence>MQTALKQPSVIGKIAEPISVLAGVGAGLGALKIAMSDELLSKVAAGFTPANVAAASGALFLCACAYAVQAYRAKLKANPEVPIGTIIDDGFPQPEPEPEISKNFNLDLAKLGPVWMNAWRWKEVSRKDAFGNIEIWQFTMIKGRLYLDHYHRARPLKEGETCPEGRLWNGYEVICCYNQGCNDPEIRTEQPPMPQDVLLEAERKHLDRMAQISRGRLQGNRLQGTL</sequence>
<reference evidence="2 3" key="1">
    <citation type="submission" date="2017-06" db="EMBL/GenBank/DDBJ databases">
        <authorList>
            <person name="Kim H.J."/>
            <person name="Triplett B.A."/>
        </authorList>
    </citation>
    <scope>NUCLEOTIDE SEQUENCE [LARGE SCALE GENOMIC DNA]</scope>
    <source>
        <strain evidence="2 3">U15</strain>
    </source>
</reference>
<accession>A0A239GPA6</accession>
<evidence type="ECO:0000313" key="3">
    <source>
        <dbReference type="Proteomes" id="UP000198284"/>
    </source>
</evidence>
<keyword evidence="1" id="KW-1133">Transmembrane helix</keyword>
<keyword evidence="1" id="KW-0812">Transmembrane</keyword>
<protein>
    <submittedName>
        <fullName evidence="2">Uncharacterized protein</fullName>
    </submittedName>
</protein>
<feature type="transmembrane region" description="Helical" evidence="1">
    <location>
        <begin position="47"/>
        <end position="68"/>
    </location>
</feature>
<evidence type="ECO:0000313" key="2">
    <source>
        <dbReference type="EMBL" id="SNS70642.1"/>
    </source>
</evidence>
<dbReference type="EMBL" id="FZOT01000005">
    <property type="protein sequence ID" value="SNS70642.1"/>
    <property type="molecule type" value="Genomic_DNA"/>
</dbReference>
<dbReference type="AlphaFoldDB" id="A0A239GPA6"/>
<gene>
    <name evidence="2" type="ORF">SAMN06265795_105117</name>
</gene>